<dbReference type="SUPFAM" id="SSF74653">
    <property type="entry name" value="TolA/TonB C-terminal domain"/>
    <property type="match status" value="1"/>
</dbReference>
<keyword evidence="4" id="KW-1185">Reference proteome</keyword>
<sequence>MNRSTFALFVAILVHLLILLLFWLLALYSPELKKTKPVEENKIKISLKELPKKHKDSGLTKKKLPEPKEAPPMPKGSQLEKIVKQPPVKYEPKQPVKKPELNKPKKVEKAPEVQKPKIELLPPKKPYIPLLAKQEDRNQTKETKKPKETMDWLYEDKSKEESKQKKKSYANGGNISQNIKELYGEEFGKLTPGQQQYILDNQEIMRRITQQVLNRVARVNIKRNLNVNRSNVVQFYLHPNGDISDFKFLSKSGYYILDDTTKETIEYAYSKYPRPKEKTLIRYNVYYHLAHY</sequence>
<keyword evidence="2" id="KW-1133">Transmembrane helix</keyword>
<feature type="compositionally biased region" description="Basic and acidic residues" evidence="1">
    <location>
        <begin position="54"/>
        <end position="69"/>
    </location>
</feature>
<dbReference type="RefSeq" id="WP_193114652.1">
    <property type="nucleotide sequence ID" value="NZ_CP041165.1"/>
</dbReference>
<protein>
    <recommendedName>
        <fullName evidence="5">Energy transducer TonB</fullName>
    </recommendedName>
</protein>
<keyword evidence="2" id="KW-0472">Membrane</keyword>
<evidence type="ECO:0000256" key="1">
    <source>
        <dbReference type="SAM" id="MobiDB-lite"/>
    </source>
</evidence>
<evidence type="ECO:0000313" key="4">
    <source>
        <dbReference type="Proteomes" id="UP000593910"/>
    </source>
</evidence>
<feature type="transmembrane region" description="Helical" evidence="2">
    <location>
        <begin position="6"/>
        <end position="28"/>
    </location>
</feature>
<dbReference type="Gene3D" id="3.30.1150.10">
    <property type="match status" value="1"/>
</dbReference>
<dbReference type="EMBL" id="CP041165">
    <property type="protein sequence ID" value="QOP41233.1"/>
    <property type="molecule type" value="Genomic_DNA"/>
</dbReference>
<organism evidence="3 4">
    <name type="scientific">Sulfurimonas marina</name>
    <dbReference type="NCBI Taxonomy" id="2590551"/>
    <lineage>
        <taxon>Bacteria</taxon>
        <taxon>Pseudomonadati</taxon>
        <taxon>Campylobacterota</taxon>
        <taxon>Epsilonproteobacteria</taxon>
        <taxon>Campylobacterales</taxon>
        <taxon>Sulfurimonadaceae</taxon>
        <taxon>Sulfurimonas</taxon>
    </lineage>
</organism>
<evidence type="ECO:0008006" key="5">
    <source>
        <dbReference type="Google" id="ProtNLM"/>
    </source>
</evidence>
<evidence type="ECO:0000313" key="3">
    <source>
        <dbReference type="EMBL" id="QOP41233.1"/>
    </source>
</evidence>
<reference evidence="3 4" key="1">
    <citation type="submission" date="2019-06" db="EMBL/GenBank/DDBJ databases">
        <title>Sulfurimonas gotlandica sp. nov., a chemoautotrophic and psychrotolerant epsilonproteobacterium isolated from a pelagic redoxcline, and an emended description of the genus Sulfurimonas.</title>
        <authorList>
            <person name="Wang S."/>
            <person name="Jiang L."/>
            <person name="Shao Z."/>
        </authorList>
    </citation>
    <scope>NUCLEOTIDE SEQUENCE [LARGE SCALE GENOMIC DNA]</scope>
    <source>
        <strain evidence="3 4">B2</strain>
    </source>
</reference>
<name>A0A7M1AUX6_9BACT</name>
<accession>A0A7M1AUX6</accession>
<feature type="region of interest" description="Disordered" evidence="1">
    <location>
        <begin position="54"/>
        <end position="119"/>
    </location>
</feature>
<feature type="compositionally biased region" description="Basic and acidic residues" evidence="1">
    <location>
        <begin position="90"/>
        <end position="118"/>
    </location>
</feature>
<dbReference type="AlphaFoldDB" id="A0A7M1AUX6"/>
<keyword evidence="2" id="KW-0812">Transmembrane</keyword>
<proteinExistence type="predicted"/>
<dbReference type="KEGG" id="smax:FJR03_05540"/>
<feature type="compositionally biased region" description="Basic and acidic residues" evidence="1">
    <location>
        <begin position="134"/>
        <end position="163"/>
    </location>
</feature>
<feature type="region of interest" description="Disordered" evidence="1">
    <location>
        <begin position="134"/>
        <end position="172"/>
    </location>
</feature>
<gene>
    <name evidence="3" type="ORF">FJR03_05540</name>
</gene>
<dbReference type="Proteomes" id="UP000593910">
    <property type="component" value="Chromosome"/>
</dbReference>
<evidence type="ECO:0000256" key="2">
    <source>
        <dbReference type="SAM" id="Phobius"/>
    </source>
</evidence>